<feature type="domain" description="NADH:flavin oxidoreductase/NADH oxidase N-terminal" evidence="3">
    <location>
        <begin position="14"/>
        <end position="371"/>
    </location>
</feature>
<evidence type="ECO:0000256" key="2">
    <source>
        <dbReference type="ARBA" id="ARBA00023002"/>
    </source>
</evidence>
<dbReference type="InterPro" id="IPR051799">
    <property type="entry name" value="NADH_flavin_oxidoreductase"/>
</dbReference>
<gene>
    <name evidence="4" type="ORF">EIY72_26815</name>
</gene>
<dbReference type="InterPro" id="IPR013785">
    <property type="entry name" value="Aldolase_TIM"/>
</dbReference>
<dbReference type="RefSeq" id="WP_093222496.1">
    <property type="nucleotide sequence ID" value="NZ_LT629803.1"/>
</dbReference>
<dbReference type="EMBL" id="RRZK01000035">
    <property type="protein sequence ID" value="TDB56949.1"/>
    <property type="molecule type" value="Genomic_DNA"/>
</dbReference>
<evidence type="ECO:0000313" key="5">
    <source>
        <dbReference type="Proteomes" id="UP000295254"/>
    </source>
</evidence>
<evidence type="ECO:0000256" key="1">
    <source>
        <dbReference type="ARBA" id="ARBA00022630"/>
    </source>
</evidence>
<proteinExistence type="predicted"/>
<dbReference type="Gene3D" id="3.20.20.70">
    <property type="entry name" value="Aldolase class I"/>
    <property type="match status" value="1"/>
</dbReference>
<protein>
    <submittedName>
        <fullName evidence="4">NADH:flavin oxidoreductase</fullName>
    </submittedName>
</protein>
<dbReference type="InterPro" id="IPR001155">
    <property type="entry name" value="OxRdtase_FMN_N"/>
</dbReference>
<evidence type="ECO:0000313" key="4">
    <source>
        <dbReference type="EMBL" id="TDB56949.1"/>
    </source>
</evidence>
<evidence type="ECO:0000259" key="3">
    <source>
        <dbReference type="Pfam" id="PF00724"/>
    </source>
</evidence>
<accession>A0A1H2NM42</accession>
<dbReference type="PANTHER" id="PTHR43656:SF2">
    <property type="entry name" value="BINDING OXIDOREDUCTASE, PUTATIVE (AFU_ORTHOLOGUE AFUA_2G08260)-RELATED"/>
    <property type="match status" value="1"/>
</dbReference>
<sequence length="413" mass="44035">MQDHNVQANAPSPFSPLTIGPLTLRNRFIKSATNEGMSPGGVPSKQLAKFHGDIAAGGVGMTTLAYCAVSPDGCTLPNQIVLDRESLAHLRVLTDTVHRHGAAASAQITHGGCFTFLQPQQSARPLSASGGFNKVGILSGMFRKQAMTEADMHRVADEFVRGARLAREAGFDAVELHMGHGYLLSQFISPLYNKRRDPYGGSLDNRLRFPSLVLRRVLDAVGKELAVVCKFSITEGVRSGHTAEDGAAIARILEREGAHLLVLSAGMNVESATTMFGSSFPKENRVTVRNPIVAAGLFIQGLIEPKVAFHELYLLEHARKVRAAVKMPLAYLGGAKSLAGIDNLMGEGFDAVALGRVLIAEHDYVNKLQSGVSRDSICTACNRCVAMMYTPGGTSCVLGQPGDPQLNSQGAAT</sequence>
<reference evidence="5" key="1">
    <citation type="journal article" date="2019" name="bioRxiv">
        <title>Bacterially produced spermidine induces plant systemic susceptibility to pathogens.</title>
        <authorList>
            <person name="Melnyk R.A."/>
            <person name="Beskrovnaya P.A."/>
            <person name="Liu Z."/>
            <person name="Song Y."/>
            <person name="Haney C.H."/>
        </authorList>
    </citation>
    <scope>NUCLEOTIDE SEQUENCE [LARGE SCALE GENOMIC DNA]</scope>
    <source>
        <strain evidence="5">Dha-51</strain>
    </source>
</reference>
<organism evidence="4 5">
    <name type="scientific">Pseudomonas vancouverensis</name>
    <dbReference type="NCBI Taxonomy" id="95300"/>
    <lineage>
        <taxon>Bacteria</taxon>
        <taxon>Pseudomonadati</taxon>
        <taxon>Pseudomonadota</taxon>
        <taxon>Gammaproteobacteria</taxon>
        <taxon>Pseudomonadales</taxon>
        <taxon>Pseudomonadaceae</taxon>
        <taxon>Pseudomonas</taxon>
    </lineage>
</organism>
<keyword evidence="2" id="KW-0560">Oxidoreductase</keyword>
<dbReference type="PANTHER" id="PTHR43656">
    <property type="entry name" value="BINDING OXIDOREDUCTASE, PUTATIVE (AFU_ORTHOLOGUE AFUA_2G08260)-RELATED"/>
    <property type="match status" value="1"/>
</dbReference>
<dbReference type="Proteomes" id="UP000295254">
    <property type="component" value="Unassembled WGS sequence"/>
</dbReference>
<keyword evidence="5" id="KW-1185">Reference proteome</keyword>
<comment type="caution">
    <text evidence="4">The sequence shown here is derived from an EMBL/GenBank/DDBJ whole genome shotgun (WGS) entry which is preliminary data.</text>
</comment>
<dbReference type="Pfam" id="PF00724">
    <property type="entry name" value="Oxidored_FMN"/>
    <property type="match status" value="1"/>
</dbReference>
<dbReference type="AlphaFoldDB" id="A0A1H2NM42"/>
<dbReference type="OrthoDB" id="8523426at2"/>
<dbReference type="CDD" id="cd02803">
    <property type="entry name" value="OYE_like_FMN_family"/>
    <property type="match status" value="1"/>
</dbReference>
<dbReference type="SUPFAM" id="SSF51395">
    <property type="entry name" value="FMN-linked oxidoreductases"/>
    <property type="match status" value="1"/>
</dbReference>
<dbReference type="GO" id="GO:0010181">
    <property type="term" value="F:FMN binding"/>
    <property type="evidence" value="ECO:0007669"/>
    <property type="project" value="InterPro"/>
</dbReference>
<keyword evidence="1" id="KW-0285">Flavoprotein</keyword>
<dbReference type="STRING" id="95300.SAMN05216558_2571"/>
<name>A0A1H2NM42_PSEVA</name>
<dbReference type="GO" id="GO:0016491">
    <property type="term" value="F:oxidoreductase activity"/>
    <property type="evidence" value="ECO:0007669"/>
    <property type="project" value="UniProtKB-KW"/>
</dbReference>